<evidence type="ECO:0000259" key="6">
    <source>
        <dbReference type="Pfam" id="PF00441"/>
    </source>
</evidence>
<dbReference type="SUPFAM" id="SSF56645">
    <property type="entry name" value="Acyl-CoA dehydrogenase NM domain-like"/>
    <property type="match status" value="1"/>
</dbReference>
<keyword evidence="5" id="KW-0560">Oxidoreductase</keyword>
<organism evidence="7 8">
    <name type="scientific">Ancylobacter mangrovi</name>
    <dbReference type="NCBI Taxonomy" id="2972472"/>
    <lineage>
        <taxon>Bacteria</taxon>
        <taxon>Pseudomonadati</taxon>
        <taxon>Pseudomonadota</taxon>
        <taxon>Alphaproteobacteria</taxon>
        <taxon>Hyphomicrobiales</taxon>
        <taxon>Xanthobacteraceae</taxon>
        <taxon>Ancylobacter</taxon>
    </lineage>
</organism>
<dbReference type="GO" id="GO:0050660">
    <property type="term" value="F:flavin adenine dinucleotide binding"/>
    <property type="evidence" value="ECO:0007669"/>
    <property type="project" value="InterPro"/>
</dbReference>
<gene>
    <name evidence="7" type="ORF">NVS89_02625</name>
</gene>
<proteinExistence type="inferred from homology"/>
<keyword evidence="4" id="KW-0274">FAD</keyword>
<dbReference type="InterPro" id="IPR009075">
    <property type="entry name" value="AcylCo_DH/oxidase_C"/>
</dbReference>
<evidence type="ECO:0000256" key="1">
    <source>
        <dbReference type="ARBA" id="ARBA00001974"/>
    </source>
</evidence>
<comment type="caution">
    <text evidence="7">The sequence shown here is derived from an EMBL/GenBank/DDBJ whole genome shotgun (WGS) entry which is preliminary data.</text>
</comment>
<name>A0A9X2P8H0_9HYPH</name>
<dbReference type="PANTHER" id="PTHR48083">
    <property type="entry name" value="MEDIUM-CHAIN SPECIFIC ACYL-COA DEHYDROGENASE, MITOCHONDRIAL-RELATED"/>
    <property type="match status" value="1"/>
</dbReference>
<dbReference type="Pfam" id="PF00441">
    <property type="entry name" value="Acyl-CoA_dh_1"/>
    <property type="match status" value="1"/>
</dbReference>
<dbReference type="Gene3D" id="2.40.110.10">
    <property type="entry name" value="Butyryl-CoA Dehydrogenase, subunit A, domain 2"/>
    <property type="match status" value="1"/>
</dbReference>
<dbReference type="RefSeq" id="WP_258730923.1">
    <property type="nucleotide sequence ID" value="NZ_JANTHZ010000001.1"/>
</dbReference>
<keyword evidence="3" id="KW-0285">Flavoprotein</keyword>
<protein>
    <submittedName>
        <fullName evidence="7">Acyl-CoA/acyl-ACP dehydrogenase</fullName>
    </submittedName>
</protein>
<sequence>MLDIRAGHACRLSPSLAGDLRPVAARAASLDEDGCFPSEDIEVLAAGALAAAFPGPRGEDGLAIGAPEELMEVLRLVGHASLPLGRLYEGHVNAAGLIARYGTPAQRLAAWRDAQDGALFGIWNTQAPQDGVRLLRRSGRLELAGAKTFASGAGHVARPLITAQDERDEWVLVLPRLDGAPRADLSDWRAHGMRASATGSFRFDGLAVDEGDIIGRAGDYHRQPYFSAGAWRFCAVQLGGMERIVDEARHTLRARGREGDPHQRARMGEAVTAAETARLWVERAARMAEAEDLDTNAEAGAGAVAYVNLARGAVERAGLDIMELVQRSVGLSAFLRPDPLERLCRDLATYLRQPAPDRALCEGAAHVLATGQPLREMWR</sequence>
<evidence type="ECO:0000256" key="3">
    <source>
        <dbReference type="ARBA" id="ARBA00022630"/>
    </source>
</evidence>
<dbReference type="GO" id="GO:0003995">
    <property type="term" value="F:acyl-CoA dehydrogenase activity"/>
    <property type="evidence" value="ECO:0007669"/>
    <property type="project" value="TreeGrafter"/>
</dbReference>
<dbReference type="Gene3D" id="1.10.540.10">
    <property type="entry name" value="Acyl-CoA dehydrogenase/oxidase, N-terminal domain"/>
    <property type="match status" value="1"/>
</dbReference>
<feature type="domain" description="Acyl-CoA dehydrogenase/oxidase C-terminal" evidence="6">
    <location>
        <begin position="229"/>
        <end position="347"/>
    </location>
</feature>
<comment type="similarity">
    <text evidence="2">Belongs to the acyl-CoA dehydrogenase family.</text>
</comment>
<dbReference type="InterPro" id="IPR036250">
    <property type="entry name" value="AcylCo_DH-like_C"/>
</dbReference>
<dbReference type="Gene3D" id="1.20.140.10">
    <property type="entry name" value="Butyryl-CoA Dehydrogenase, subunit A, domain 3"/>
    <property type="match status" value="1"/>
</dbReference>
<evidence type="ECO:0000256" key="5">
    <source>
        <dbReference type="ARBA" id="ARBA00023002"/>
    </source>
</evidence>
<evidence type="ECO:0000256" key="4">
    <source>
        <dbReference type="ARBA" id="ARBA00022827"/>
    </source>
</evidence>
<evidence type="ECO:0000313" key="7">
    <source>
        <dbReference type="EMBL" id="MCS0493976.1"/>
    </source>
</evidence>
<evidence type="ECO:0000313" key="8">
    <source>
        <dbReference type="Proteomes" id="UP001151088"/>
    </source>
</evidence>
<dbReference type="EMBL" id="JANTHZ010000001">
    <property type="protein sequence ID" value="MCS0493976.1"/>
    <property type="molecule type" value="Genomic_DNA"/>
</dbReference>
<accession>A0A9X2P8H0</accession>
<reference evidence="7" key="1">
    <citation type="submission" date="2022-08" db="EMBL/GenBank/DDBJ databases">
        <authorList>
            <person name="Li F."/>
        </authorList>
    </citation>
    <scope>NUCLEOTIDE SEQUENCE</scope>
    <source>
        <strain evidence="7">MQZ15Z-1</strain>
    </source>
</reference>
<dbReference type="AlphaFoldDB" id="A0A9X2P8H0"/>
<evidence type="ECO:0000256" key="2">
    <source>
        <dbReference type="ARBA" id="ARBA00009347"/>
    </source>
</evidence>
<dbReference type="GO" id="GO:0005737">
    <property type="term" value="C:cytoplasm"/>
    <property type="evidence" value="ECO:0007669"/>
    <property type="project" value="TreeGrafter"/>
</dbReference>
<dbReference type="InterPro" id="IPR046373">
    <property type="entry name" value="Acyl-CoA_Oxase/DH_mid-dom_sf"/>
</dbReference>
<dbReference type="Proteomes" id="UP001151088">
    <property type="component" value="Unassembled WGS sequence"/>
</dbReference>
<comment type="cofactor">
    <cofactor evidence="1">
        <name>FAD</name>
        <dbReference type="ChEBI" id="CHEBI:57692"/>
    </cofactor>
</comment>
<dbReference type="InterPro" id="IPR037069">
    <property type="entry name" value="AcylCoA_DH/ox_N_sf"/>
</dbReference>
<dbReference type="InterPro" id="IPR050741">
    <property type="entry name" value="Acyl-CoA_dehydrogenase"/>
</dbReference>
<dbReference type="InterPro" id="IPR009100">
    <property type="entry name" value="AcylCoA_DH/oxidase_NM_dom_sf"/>
</dbReference>
<dbReference type="PANTHER" id="PTHR48083:SF37">
    <property type="entry name" value="DEHYDROGENASE, PUTATIVE-RELATED"/>
    <property type="match status" value="1"/>
</dbReference>
<dbReference type="SUPFAM" id="SSF47203">
    <property type="entry name" value="Acyl-CoA dehydrogenase C-terminal domain-like"/>
    <property type="match status" value="1"/>
</dbReference>
<keyword evidence="8" id="KW-1185">Reference proteome</keyword>
<dbReference type="GO" id="GO:0033539">
    <property type="term" value="P:fatty acid beta-oxidation using acyl-CoA dehydrogenase"/>
    <property type="evidence" value="ECO:0007669"/>
    <property type="project" value="TreeGrafter"/>
</dbReference>